<dbReference type="Gene3D" id="1.10.510.10">
    <property type="entry name" value="Transferase(Phosphotransferase) domain 1"/>
    <property type="match status" value="1"/>
</dbReference>
<evidence type="ECO:0000259" key="5">
    <source>
        <dbReference type="PROSITE" id="PS50011"/>
    </source>
</evidence>
<dbReference type="AlphaFoldDB" id="A0AAD7ESZ9"/>
<dbReference type="PROSITE" id="PS50011">
    <property type="entry name" value="PROTEIN_KINASE_DOM"/>
    <property type="match status" value="1"/>
</dbReference>
<dbReference type="EMBL" id="JARIHO010000014">
    <property type="protein sequence ID" value="KAJ7350361.1"/>
    <property type="molecule type" value="Genomic_DNA"/>
</dbReference>
<keyword evidence="1" id="KW-0808">Transferase</keyword>
<proteinExistence type="predicted"/>
<dbReference type="GO" id="GO:0004674">
    <property type="term" value="F:protein serine/threonine kinase activity"/>
    <property type="evidence" value="ECO:0007669"/>
    <property type="project" value="TreeGrafter"/>
</dbReference>
<evidence type="ECO:0000256" key="2">
    <source>
        <dbReference type="ARBA" id="ARBA00022741"/>
    </source>
</evidence>
<dbReference type="PANTHER" id="PTHR43289:SF6">
    <property type="entry name" value="SERINE_THREONINE-PROTEIN KINASE NEKL-3"/>
    <property type="match status" value="1"/>
</dbReference>
<dbReference type="PANTHER" id="PTHR43289">
    <property type="entry name" value="MITOGEN-ACTIVATED PROTEIN KINASE KINASE KINASE 20-RELATED"/>
    <property type="match status" value="1"/>
</dbReference>
<comment type="caution">
    <text evidence="6">The sequence shown here is derived from an EMBL/GenBank/DDBJ whole genome shotgun (WGS) entry which is preliminary data.</text>
</comment>
<feature type="domain" description="Protein kinase" evidence="5">
    <location>
        <begin position="53"/>
        <end position="356"/>
    </location>
</feature>
<sequence length="356" mass="39966">MGSIITMDRGESLPLPSQLQPANWPALAEEDALELWHHYRDFLLKHGYHIMDSEGYLTLGKGEVVIPPPALDPFNPKDTEFFVYPGDAPNLLSTRLSAWQPCVEVCFGIDRLQRPVVFKALLPHSTEHTVLRFLTAPCRRKDKRNRVIPVLDFLDTADVVIAVMPSWGFDWHRPPCGDVRARADMAIQLTQGLQFLHDRGIAHGDIYVGNILFSHGPFRPFHERAPERDFRLKAKMAYAFIDFGSAYDFSDGTPPFGTPITVPPESVRAPEQTDPASGNINHFAADVYNLDKVLEIELATALEHYGEDSLCNHHLSEYGEILAEMTNIDPCSRPTAALAAERIQALYSDVVFYSVQ</sequence>
<evidence type="ECO:0000256" key="3">
    <source>
        <dbReference type="ARBA" id="ARBA00022777"/>
    </source>
</evidence>
<evidence type="ECO:0000313" key="6">
    <source>
        <dbReference type="EMBL" id="KAJ7350361.1"/>
    </source>
</evidence>
<dbReference type="InterPro" id="IPR011009">
    <property type="entry name" value="Kinase-like_dom_sf"/>
</dbReference>
<gene>
    <name evidence="6" type="ORF">DFH08DRAFT_108103</name>
</gene>
<evidence type="ECO:0000256" key="1">
    <source>
        <dbReference type="ARBA" id="ARBA00022679"/>
    </source>
</evidence>
<dbReference type="SMART" id="SM00220">
    <property type="entry name" value="S_TKc"/>
    <property type="match status" value="1"/>
</dbReference>
<name>A0AAD7ESZ9_9AGAR</name>
<dbReference type="InterPro" id="IPR000719">
    <property type="entry name" value="Prot_kinase_dom"/>
</dbReference>
<organism evidence="6 7">
    <name type="scientific">Mycena albidolilacea</name>
    <dbReference type="NCBI Taxonomy" id="1033008"/>
    <lineage>
        <taxon>Eukaryota</taxon>
        <taxon>Fungi</taxon>
        <taxon>Dikarya</taxon>
        <taxon>Basidiomycota</taxon>
        <taxon>Agaricomycotina</taxon>
        <taxon>Agaricomycetes</taxon>
        <taxon>Agaricomycetidae</taxon>
        <taxon>Agaricales</taxon>
        <taxon>Marasmiineae</taxon>
        <taxon>Mycenaceae</taxon>
        <taxon>Mycena</taxon>
    </lineage>
</organism>
<dbReference type="Proteomes" id="UP001218218">
    <property type="component" value="Unassembled WGS sequence"/>
</dbReference>
<accession>A0AAD7ESZ9</accession>
<keyword evidence="7" id="KW-1185">Reference proteome</keyword>
<dbReference type="SUPFAM" id="SSF56112">
    <property type="entry name" value="Protein kinase-like (PK-like)"/>
    <property type="match status" value="1"/>
</dbReference>
<evidence type="ECO:0000313" key="7">
    <source>
        <dbReference type="Proteomes" id="UP001218218"/>
    </source>
</evidence>
<reference evidence="6" key="1">
    <citation type="submission" date="2023-03" db="EMBL/GenBank/DDBJ databases">
        <title>Massive genome expansion in bonnet fungi (Mycena s.s.) driven by repeated elements and novel gene families across ecological guilds.</title>
        <authorList>
            <consortium name="Lawrence Berkeley National Laboratory"/>
            <person name="Harder C.B."/>
            <person name="Miyauchi S."/>
            <person name="Viragh M."/>
            <person name="Kuo A."/>
            <person name="Thoen E."/>
            <person name="Andreopoulos B."/>
            <person name="Lu D."/>
            <person name="Skrede I."/>
            <person name="Drula E."/>
            <person name="Henrissat B."/>
            <person name="Morin E."/>
            <person name="Kohler A."/>
            <person name="Barry K."/>
            <person name="LaButti K."/>
            <person name="Morin E."/>
            <person name="Salamov A."/>
            <person name="Lipzen A."/>
            <person name="Mereny Z."/>
            <person name="Hegedus B."/>
            <person name="Baldrian P."/>
            <person name="Stursova M."/>
            <person name="Weitz H."/>
            <person name="Taylor A."/>
            <person name="Grigoriev I.V."/>
            <person name="Nagy L.G."/>
            <person name="Martin F."/>
            <person name="Kauserud H."/>
        </authorList>
    </citation>
    <scope>NUCLEOTIDE SEQUENCE</scope>
    <source>
        <strain evidence="6">CBHHK002</strain>
    </source>
</reference>
<protein>
    <recommendedName>
        <fullName evidence="5">Protein kinase domain-containing protein</fullName>
    </recommendedName>
</protein>
<keyword evidence="3" id="KW-0418">Kinase</keyword>
<keyword evidence="2" id="KW-0547">Nucleotide-binding</keyword>
<evidence type="ECO:0000256" key="4">
    <source>
        <dbReference type="ARBA" id="ARBA00022840"/>
    </source>
</evidence>
<dbReference type="GO" id="GO:0005524">
    <property type="term" value="F:ATP binding"/>
    <property type="evidence" value="ECO:0007669"/>
    <property type="project" value="UniProtKB-KW"/>
</dbReference>
<keyword evidence="4" id="KW-0067">ATP-binding</keyword>